<keyword evidence="1" id="KW-0175">Coiled coil</keyword>
<reference evidence="2 3" key="1">
    <citation type="submission" date="2021-03" db="EMBL/GenBank/DDBJ databases">
        <title>Paenibacillus artemisicola MWE-103 whole genome sequence.</title>
        <authorList>
            <person name="Ham Y.J."/>
        </authorList>
    </citation>
    <scope>NUCLEOTIDE SEQUENCE [LARGE SCALE GENOMIC DNA]</scope>
    <source>
        <strain evidence="2 3">MWE-103</strain>
    </source>
</reference>
<evidence type="ECO:0000256" key="1">
    <source>
        <dbReference type="SAM" id="Coils"/>
    </source>
</evidence>
<evidence type="ECO:0000313" key="3">
    <source>
        <dbReference type="Proteomes" id="UP000670947"/>
    </source>
</evidence>
<dbReference type="Proteomes" id="UP000670947">
    <property type="component" value="Unassembled WGS sequence"/>
</dbReference>
<evidence type="ECO:0008006" key="4">
    <source>
        <dbReference type="Google" id="ProtNLM"/>
    </source>
</evidence>
<accession>A0ABS3WHX5</accession>
<gene>
    <name evidence="2" type="ORF">I8J29_27405</name>
</gene>
<feature type="coiled-coil region" evidence="1">
    <location>
        <begin position="90"/>
        <end position="117"/>
    </location>
</feature>
<keyword evidence="3" id="KW-1185">Reference proteome</keyword>
<sequence length="283" mass="32116">MTTTTAPTPSTVKMLFAVSSNQCSFPTCTNPLVDGKKVTGRICHIKARSEGGPRYDPTQTNDERRGFDNLLLMCPIHHDIIDSDVDSYTVERLQEIKKKHESAATEMREESEDIANQLILNLNVTSRIEIHNEYQNNGQLANIIVNYFVPDNPNKQCRVSSRRILTSIQNITKELQGRSEISPRHVVTALLLLPSSWEQCLKDVSDYLNTEDCATLITFYETVTQFNQFLEVSVDRINQMNPMGMPFGHPAMSKISHAYDSYLHEILDIDLKSLIDRLDILGK</sequence>
<dbReference type="EMBL" id="JAGGDJ010000042">
    <property type="protein sequence ID" value="MBO7747924.1"/>
    <property type="molecule type" value="Genomic_DNA"/>
</dbReference>
<dbReference type="RefSeq" id="WP_208850534.1">
    <property type="nucleotide sequence ID" value="NZ_JAGGDJ010000042.1"/>
</dbReference>
<evidence type="ECO:0000313" key="2">
    <source>
        <dbReference type="EMBL" id="MBO7747924.1"/>
    </source>
</evidence>
<name>A0ABS3WHX5_9BACL</name>
<organism evidence="2 3">
    <name type="scientific">Paenibacillus artemisiicola</name>
    <dbReference type="NCBI Taxonomy" id="1172618"/>
    <lineage>
        <taxon>Bacteria</taxon>
        <taxon>Bacillati</taxon>
        <taxon>Bacillota</taxon>
        <taxon>Bacilli</taxon>
        <taxon>Bacillales</taxon>
        <taxon>Paenibacillaceae</taxon>
        <taxon>Paenibacillus</taxon>
    </lineage>
</organism>
<proteinExistence type="predicted"/>
<comment type="caution">
    <text evidence="2">The sequence shown here is derived from an EMBL/GenBank/DDBJ whole genome shotgun (WGS) entry which is preliminary data.</text>
</comment>
<protein>
    <recommendedName>
        <fullName evidence="4">HNH endonuclease</fullName>
    </recommendedName>
</protein>